<dbReference type="GO" id="GO:0016705">
    <property type="term" value="F:oxidoreductase activity, acting on paired donors, with incorporation or reduction of molecular oxygen"/>
    <property type="evidence" value="ECO:0007669"/>
    <property type="project" value="InterPro"/>
</dbReference>
<dbReference type="PANTHER" id="PTHR46300:SF7">
    <property type="entry name" value="P450, PUTATIVE (EUROFUNG)-RELATED"/>
    <property type="match status" value="1"/>
</dbReference>
<name>A0A165QC20_9AGAM</name>
<dbReference type="SUPFAM" id="SSF48264">
    <property type="entry name" value="Cytochrome P450"/>
    <property type="match status" value="1"/>
</dbReference>
<dbReference type="Proteomes" id="UP000076761">
    <property type="component" value="Unassembled WGS sequence"/>
</dbReference>
<comment type="similarity">
    <text evidence="3 10">Belongs to the cytochrome P450 family.</text>
</comment>
<dbReference type="GO" id="GO:0020037">
    <property type="term" value="F:heme binding"/>
    <property type="evidence" value="ECO:0007669"/>
    <property type="project" value="InterPro"/>
</dbReference>
<sequence>MSTLSVLIDFVVLGIFLYIFKAYFAKLKSSSSNPTGLPYPPGPKPLPLVGNLFDVPKGESWKTYKAWSQQYGELVHFTVFGQHFLVVNSIRVAIDLLEKRSKKYSDRPNIPMINLMGWDWNIAFIPYGDAWRQRRREFHQEFRSDKTVQRHAIIMKKVYQFVNKLLIRPDDFGDHIRHYPGSISMSIAYGYEIASHNDHFVNMAEQSVEMLSGSTFPGAAAVNALPILQYLPDWLPGMGFKHYARRCKKITTEMKNAPFQFAKDQMQSGFPTTCVATELISRLSDPHDKMSIEIEEAIKDVCAIAYAAGADTTGSAIQTGFLAMVLHPEVRRKAQSEIDAVIGNARLPSFDDRKLLPYVNAFVWEVLRWHPVTPLSVARAVYENDIYEDSFIPKGATLLVNTWGIHYDEETYPEPNIFKPERFLEADGTLSDKYPIAVFGTGRRMCPGRHVADATIWAAMALILAVFDVEKVKDKDGNDIDVPEVYNDGLISHPQPFLCSVTPRSEQAKSLIREICSYVQN</sequence>
<organism evidence="11 12">
    <name type="scientific">Neolentinus lepideus HHB14362 ss-1</name>
    <dbReference type="NCBI Taxonomy" id="1314782"/>
    <lineage>
        <taxon>Eukaryota</taxon>
        <taxon>Fungi</taxon>
        <taxon>Dikarya</taxon>
        <taxon>Basidiomycota</taxon>
        <taxon>Agaricomycotina</taxon>
        <taxon>Agaricomycetes</taxon>
        <taxon>Gloeophyllales</taxon>
        <taxon>Gloeophyllaceae</taxon>
        <taxon>Neolentinus</taxon>
    </lineage>
</organism>
<dbReference type="InterPro" id="IPR017972">
    <property type="entry name" value="Cyt_P450_CS"/>
</dbReference>
<keyword evidence="6 10" id="KW-0560">Oxidoreductase</keyword>
<feature type="binding site" description="axial binding residue" evidence="9">
    <location>
        <position position="446"/>
    </location>
    <ligand>
        <name>heme</name>
        <dbReference type="ChEBI" id="CHEBI:30413"/>
    </ligand>
    <ligandPart>
        <name>Fe</name>
        <dbReference type="ChEBI" id="CHEBI:18248"/>
    </ligandPart>
</feature>
<evidence type="ECO:0000256" key="4">
    <source>
        <dbReference type="ARBA" id="ARBA00022617"/>
    </source>
</evidence>
<keyword evidence="12" id="KW-1185">Reference proteome</keyword>
<evidence type="ECO:0000256" key="1">
    <source>
        <dbReference type="ARBA" id="ARBA00001971"/>
    </source>
</evidence>
<comment type="pathway">
    <text evidence="2">Secondary metabolite biosynthesis.</text>
</comment>
<dbReference type="PANTHER" id="PTHR46300">
    <property type="entry name" value="P450, PUTATIVE (EUROFUNG)-RELATED-RELATED"/>
    <property type="match status" value="1"/>
</dbReference>
<protein>
    <submittedName>
        <fullName evidence="11">Cytochrome P450</fullName>
    </submittedName>
</protein>
<evidence type="ECO:0000256" key="5">
    <source>
        <dbReference type="ARBA" id="ARBA00022723"/>
    </source>
</evidence>
<evidence type="ECO:0000256" key="8">
    <source>
        <dbReference type="ARBA" id="ARBA00023033"/>
    </source>
</evidence>
<keyword evidence="5 9" id="KW-0479">Metal-binding</keyword>
<evidence type="ECO:0000313" key="12">
    <source>
        <dbReference type="Proteomes" id="UP000076761"/>
    </source>
</evidence>
<proteinExistence type="inferred from homology"/>
<accession>A0A165QC20</accession>
<dbReference type="OrthoDB" id="2789670at2759"/>
<dbReference type="InterPro" id="IPR002401">
    <property type="entry name" value="Cyt_P450_E_grp-I"/>
</dbReference>
<dbReference type="PRINTS" id="PR00385">
    <property type="entry name" value="P450"/>
</dbReference>
<evidence type="ECO:0000256" key="6">
    <source>
        <dbReference type="ARBA" id="ARBA00023002"/>
    </source>
</evidence>
<dbReference type="AlphaFoldDB" id="A0A165QC20"/>
<dbReference type="PRINTS" id="PR00463">
    <property type="entry name" value="EP450I"/>
</dbReference>
<dbReference type="EMBL" id="KV425598">
    <property type="protein sequence ID" value="KZT22208.1"/>
    <property type="molecule type" value="Genomic_DNA"/>
</dbReference>
<reference evidence="11 12" key="1">
    <citation type="journal article" date="2016" name="Mol. Biol. Evol.">
        <title>Comparative Genomics of Early-Diverging Mushroom-Forming Fungi Provides Insights into the Origins of Lignocellulose Decay Capabilities.</title>
        <authorList>
            <person name="Nagy L.G."/>
            <person name="Riley R."/>
            <person name="Tritt A."/>
            <person name="Adam C."/>
            <person name="Daum C."/>
            <person name="Floudas D."/>
            <person name="Sun H."/>
            <person name="Yadav J.S."/>
            <person name="Pangilinan J."/>
            <person name="Larsson K.H."/>
            <person name="Matsuura K."/>
            <person name="Barry K."/>
            <person name="Labutti K."/>
            <person name="Kuo R."/>
            <person name="Ohm R.A."/>
            <person name="Bhattacharya S.S."/>
            <person name="Shirouzu T."/>
            <person name="Yoshinaga Y."/>
            <person name="Martin F.M."/>
            <person name="Grigoriev I.V."/>
            <person name="Hibbett D.S."/>
        </authorList>
    </citation>
    <scope>NUCLEOTIDE SEQUENCE [LARGE SCALE GENOMIC DNA]</scope>
    <source>
        <strain evidence="11 12">HHB14362 ss-1</strain>
    </source>
</reference>
<evidence type="ECO:0000313" key="11">
    <source>
        <dbReference type="EMBL" id="KZT22208.1"/>
    </source>
</evidence>
<dbReference type="InParanoid" id="A0A165QC20"/>
<evidence type="ECO:0000256" key="2">
    <source>
        <dbReference type="ARBA" id="ARBA00005179"/>
    </source>
</evidence>
<evidence type="ECO:0000256" key="7">
    <source>
        <dbReference type="ARBA" id="ARBA00023004"/>
    </source>
</evidence>
<dbReference type="InterPro" id="IPR050364">
    <property type="entry name" value="Cytochrome_P450_fung"/>
</dbReference>
<dbReference type="Pfam" id="PF00067">
    <property type="entry name" value="p450"/>
    <property type="match status" value="1"/>
</dbReference>
<dbReference type="CDD" id="cd11065">
    <property type="entry name" value="CYP64-like"/>
    <property type="match status" value="1"/>
</dbReference>
<dbReference type="GO" id="GO:0005506">
    <property type="term" value="F:iron ion binding"/>
    <property type="evidence" value="ECO:0007669"/>
    <property type="project" value="InterPro"/>
</dbReference>
<dbReference type="InterPro" id="IPR001128">
    <property type="entry name" value="Cyt_P450"/>
</dbReference>
<dbReference type="GO" id="GO:0004497">
    <property type="term" value="F:monooxygenase activity"/>
    <property type="evidence" value="ECO:0007669"/>
    <property type="project" value="UniProtKB-KW"/>
</dbReference>
<gene>
    <name evidence="11" type="ORF">NEOLEDRAFT_1138354</name>
</gene>
<comment type="cofactor">
    <cofactor evidence="1 9">
        <name>heme</name>
        <dbReference type="ChEBI" id="CHEBI:30413"/>
    </cofactor>
</comment>
<evidence type="ECO:0000256" key="10">
    <source>
        <dbReference type="RuleBase" id="RU000461"/>
    </source>
</evidence>
<keyword evidence="8 10" id="KW-0503">Monooxygenase</keyword>
<keyword evidence="7 9" id="KW-0408">Iron</keyword>
<dbReference type="PROSITE" id="PS00086">
    <property type="entry name" value="CYTOCHROME_P450"/>
    <property type="match status" value="1"/>
</dbReference>
<evidence type="ECO:0000256" key="3">
    <source>
        <dbReference type="ARBA" id="ARBA00010617"/>
    </source>
</evidence>
<dbReference type="STRING" id="1314782.A0A165QC20"/>
<keyword evidence="4 9" id="KW-0349">Heme</keyword>
<evidence type="ECO:0000256" key="9">
    <source>
        <dbReference type="PIRSR" id="PIRSR602401-1"/>
    </source>
</evidence>
<dbReference type="InterPro" id="IPR036396">
    <property type="entry name" value="Cyt_P450_sf"/>
</dbReference>
<dbReference type="Gene3D" id="1.10.630.10">
    <property type="entry name" value="Cytochrome P450"/>
    <property type="match status" value="1"/>
</dbReference>